<organism evidence="1 2">
    <name type="scientific">Pyrenophora teres f. teres</name>
    <dbReference type="NCBI Taxonomy" id="97479"/>
    <lineage>
        <taxon>Eukaryota</taxon>
        <taxon>Fungi</taxon>
        <taxon>Dikarya</taxon>
        <taxon>Ascomycota</taxon>
        <taxon>Pezizomycotina</taxon>
        <taxon>Dothideomycetes</taxon>
        <taxon>Pleosporomycetidae</taxon>
        <taxon>Pleosporales</taxon>
        <taxon>Pleosporineae</taxon>
        <taxon>Pleosporaceae</taxon>
        <taxon>Pyrenophora</taxon>
    </lineage>
</organism>
<proteinExistence type="predicted"/>
<reference evidence="1" key="1">
    <citation type="submission" date="2021-02" db="EMBL/GenBank/DDBJ databases">
        <authorList>
            <person name="Syme A R."/>
            <person name="Syme A R."/>
            <person name="Moolhuijzen P."/>
        </authorList>
    </citation>
    <scope>NUCLEOTIDE SEQUENCE</scope>
    <source>
        <strain evidence="1">W1-1</strain>
    </source>
</reference>
<evidence type="ECO:0000313" key="1">
    <source>
        <dbReference type="EMBL" id="CAE7033337.1"/>
    </source>
</evidence>
<name>A0A6S6W4T7_9PLEO</name>
<dbReference type="AlphaFoldDB" id="A0A6S6W4T7"/>
<accession>A0A6S6W4T7</accession>
<gene>
    <name evidence="1" type="ORF">PTTW11_05191</name>
</gene>
<sequence length="84" mass="9276">MPAMSSSPNPITNLPLLLPIANGNNRPNHLMPWNTGEYLVSKLTLLKEAVRVADAAGKYFDQDLARLGLGNRDFLDGPRRAEFL</sequence>
<dbReference type="EMBL" id="HG992980">
    <property type="protein sequence ID" value="CAE7033337.1"/>
    <property type="molecule type" value="Genomic_DNA"/>
</dbReference>
<dbReference type="Proteomes" id="UP000472372">
    <property type="component" value="Chromosome 4"/>
</dbReference>
<evidence type="ECO:0000313" key="2">
    <source>
        <dbReference type="Proteomes" id="UP000472372"/>
    </source>
</evidence>
<protein>
    <submittedName>
        <fullName evidence="1">Uncharacterized protein</fullName>
    </submittedName>
</protein>